<proteinExistence type="inferred from homology"/>
<sequence>MSMLRNQDLNLLPIFDALVRERQLSKAAEALSMSQPAVSNALKRLRLSFKDDLFVRTRQGLVPTERALELHTLIGPALNLVQRSFESELFDPMISDRVINISINTTMETLFLADFIKPLRHAAPQLRFRFYPDYLPEIPSRLKDGRLNYALEYVPLPEDKFDSVLLSTDKLTVICAKNHPTLKEKISLEQYQSMPHVSVSPRAYSDLGDSSRDLTPVERILGANLPMRNVAMHVGSILTIPSIVAATDLIATVGLTVAKPWIDRGEVKQLSAPFKTEEYAMNLYWHRSRSKDPAHVWLTQQFQDYTAKI</sequence>
<dbReference type="Pfam" id="PF03466">
    <property type="entry name" value="LysR_substrate"/>
    <property type="match status" value="1"/>
</dbReference>
<dbReference type="SUPFAM" id="SSF46785">
    <property type="entry name" value="Winged helix' DNA-binding domain"/>
    <property type="match status" value="1"/>
</dbReference>
<feature type="domain" description="HTH lysR-type" evidence="5">
    <location>
        <begin position="7"/>
        <end position="64"/>
    </location>
</feature>
<keyword evidence="3" id="KW-0238">DNA-binding</keyword>
<dbReference type="InterPro" id="IPR036390">
    <property type="entry name" value="WH_DNA-bd_sf"/>
</dbReference>
<keyword evidence="4" id="KW-0804">Transcription</keyword>
<comment type="similarity">
    <text evidence="1">Belongs to the LysR transcriptional regulatory family.</text>
</comment>
<dbReference type="InterPro" id="IPR037402">
    <property type="entry name" value="YidZ_PBP2"/>
</dbReference>
<name>A0A2N5X009_9GAMM</name>
<comment type="caution">
    <text evidence="6">The sequence shown here is derived from an EMBL/GenBank/DDBJ whole genome shotgun (WGS) entry which is preliminary data.</text>
</comment>
<evidence type="ECO:0000313" key="6">
    <source>
        <dbReference type="EMBL" id="PLW67833.1"/>
    </source>
</evidence>
<dbReference type="OrthoDB" id="8720143at2"/>
<dbReference type="PANTHER" id="PTHR30118">
    <property type="entry name" value="HTH-TYPE TRANSCRIPTIONAL REGULATOR LEUO-RELATED"/>
    <property type="match status" value="1"/>
</dbReference>
<dbReference type="Gene3D" id="1.10.10.10">
    <property type="entry name" value="Winged helix-like DNA-binding domain superfamily/Winged helix DNA-binding domain"/>
    <property type="match status" value="1"/>
</dbReference>
<dbReference type="Proteomes" id="UP000235005">
    <property type="component" value="Unassembled WGS sequence"/>
</dbReference>
<dbReference type="PRINTS" id="PR00039">
    <property type="entry name" value="HTHLYSR"/>
</dbReference>
<accession>A0A2N5X009</accession>
<evidence type="ECO:0000313" key="7">
    <source>
        <dbReference type="Proteomes" id="UP000235005"/>
    </source>
</evidence>
<organism evidence="6 7">
    <name type="scientific">Pseudohalioglobus lutimaris</name>
    <dbReference type="NCBI Taxonomy" id="1737061"/>
    <lineage>
        <taxon>Bacteria</taxon>
        <taxon>Pseudomonadati</taxon>
        <taxon>Pseudomonadota</taxon>
        <taxon>Gammaproteobacteria</taxon>
        <taxon>Cellvibrionales</taxon>
        <taxon>Halieaceae</taxon>
        <taxon>Pseudohalioglobus</taxon>
    </lineage>
</organism>
<dbReference type="GO" id="GO:0003677">
    <property type="term" value="F:DNA binding"/>
    <property type="evidence" value="ECO:0007669"/>
    <property type="project" value="UniProtKB-KW"/>
</dbReference>
<dbReference type="InterPro" id="IPR036388">
    <property type="entry name" value="WH-like_DNA-bd_sf"/>
</dbReference>
<evidence type="ECO:0000256" key="4">
    <source>
        <dbReference type="ARBA" id="ARBA00023163"/>
    </source>
</evidence>
<evidence type="ECO:0000256" key="1">
    <source>
        <dbReference type="ARBA" id="ARBA00009437"/>
    </source>
</evidence>
<protein>
    <recommendedName>
        <fullName evidence="5">HTH lysR-type domain-containing protein</fullName>
    </recommendedName>
</protein>
<dbReference type="Pfam" id="PF00126">
    <property type="entry name" value="HTH_1"/>
    <property type="match status" value="1"/>
</dbReference>
<keyword evidence="2" id="KW-0805">Transcription regulation</keyword>
<gene>
    <name evidence="6" type="ORF">C0039_15560</name>
</gene>
<evidence type="ECO:0000256" key="3">
    <source>
        <dbReference type="ARBA" id="ARBA00023125"/>
    </source>
</evidence>
<dbReference type="PANTHER" id="PTHR30118:SF15">
    <property type="entry name" value="TRANSCRIPTIONAL REGULATORY PROTEIN"/>
    <property type="match status" value="1"/>
</dbReference>
<dbReference type="AlphaFoldDB" id="A0A2N5X009"/>
<reference evidence="6 7" key="1">
    <citation type="submission" date="2018-01" db="EMBL/GenBank/DDBJ databases">
        <title>The draft genome sequence of Halioglobus lutimaris HF004.</title>
        <authorList>
            <person name="Du Z.-J."/>
            <person name="Shi M.-J."/>
        </authorList>
    </citation>
    <scope>NUCLEOTIDE SEQUENCE [LARGE SCALE GENOMIC DNA]</scope>
    <source>
        <strain evidence="6 7">HF004</strain>
    </source>
</reference>
<dbReference type="Gene3D" id="3.40.190.10">
    <property type="entry name" value="Periplasmic binding protein-like II"/>
    <property type="match status" value="2"/>
</dbReference>
<dbReference type="InterPro" id="IPR050389">
    <property type="entry name" value="LysR-type_TF"/>
</dbReference>
<dbReference type="EMBL" id="PKUS01000023">
    <property type="protein sequence ID" value="PLW67833.1"/>
    <property type="molecule type" value="Genomic_DNA"/>
</dbReference>
<dbReference type="InterPro" id="IPR005119">
    <property type="entry name" value="LysR_subst-bd"/>
</dbReference>
<evidence type="ECO:0000256" key="2">
    <source>
        <dbReference type="ARBA" id="ARBA00023015"/>
    </source>
</evidence>
<keyword evidence="7" id="KW-1185">Reference proteome</keyword>
<evidence type="ECO:0000259" key="5">
    <source>
        <dbReference type="PROSITE" id="PS50931"/>
    </source>
</evidence>
<dbReference type="GO" id="GO:0003700">
    <property type="term" value="F:DNA-binding transcription factor activity"/>
    <property type="evidence" value="ECO:0007669"/>
    <property type="project" value="InterPro"/>
</dbReference>
<dbReference type="InterPro" id="IPR000847">
    <property type="entry name" value="LysR_HTH_N"/>
</dbReference>
<dbReference type="PROSITE" id="PS50931">
    <property type="entry name" value="HTH_LYSR"/>
    <property type="match status" value="1"/>
</dbReference>
<dbReference type="CDD" id="cd08417">
    <property type="entry name" value="PBP2_Nitroaromatics_like"/>
    <property type="match status" value="1"/>
</dbReference>
<dbReference type="SUPFAM" id="SSF53850">
    <property type="entry name" value="Periplasmic binding protein-like II"/>
    <property type="match status" value="1"/>
</dbReference>